<sequence>MAISGAAAKLKRLRQRFGISAPRVAVRTHVPWYWRASATVVILSVSLALAAWIYDAGRRFAGFDSNESAREIQLLRNYVMELDAELTKLRGVAGSGESRLQIEQAALRQLSSQVKSLELENAALKQDLAFFEGLMPSVDLGGEPGLRISDLRVDSVGKPGEFRYRMLVINSGGRLAKEVRGSLVLVLEVRQGGKDVMITIPSENDPSSQRFRFEIKHFFRLEGSFSVPEGGIVKRVEARLMQDGAVRARQSIAF</sequence>
<dbReference type="AlphaFoldDB" id="A0A1G8IPV7"/>
<keyword evidence="2" id="KW-1133">Transmembrane helix</keyword>
<keyword evidence="2" id="KW-0472">Membrane</keyword>
<protein>
    <submittedName>
        <fullName evidence="3">Uncharacterized protein</fullName>
    </submittedName>
</protein>
<dbReference type="EMBL" id="FNCY01000014">
    <property type="protein sequence ID" value="SDI20944.1"/>
    <property type="molecule type" value="Genomic_DNA"/>
</dbReference>
<name>A0A1G8IPV7_9RHOO</name>
<dbReference type="STRING" id="83767.SAMN05660652_03055"/>
<evidence type="ECO:0000256" key="2">
    <source>
        <dbReference type="SAM" id="Phobius"/>
    </source>
</evidence>
<evidence type="ECO:0000313" key="4">
    <source>
        <dbReference type="Proteomes" id="UP000198607"/>
    </source>
</evidence>
<feature type="transmembrane region" description="Helical" evidence="2">
    <location>
        <begin position="32"/>
        <end position="54"/>
    </location>
</feature>
<keyword evidence="1" id="KW-0175">Coiled coil</keyword>
<gene>
    <name evidence="3" type="ORF">SAMN05660652_03055</name>
</gene>
<evidence type="ECO:0000313" key="3">
    <source>
        <dbReference type="EMBL" id="SDI20944.1"/>
    </source>
</evidence>
<reference evidence="3 4" key="1">
    <citation type="submission" date="2016-10" db="EMBL/GenBank/DDBJ databases">
        <authorList>
            <person name="de Groot N.N."/>
        </authorList>
    </citation>
    <scope>NUCLEOTIDE SEQUENCE [LARGE SCALE GENOMIC DNA]</scope>
    <source>
        <strain evidence="3 4">DSM 5885</strain>
    </source>
</reference>
<keyword evidence="4" id="KW-1185">Reference proteome</keyword>
<evidence type="ECO:0000256" key="1">
    <source>
        <dbReference type="SAM" id="Coils"/>
    </source>
</evidence>
<proteinExistence type="predicted"/>
<keyword evidence="2" id="KW-0812">Transmembrane</keyword>
<dbReference type="Proteomes" id="UP000198607">
    <property type="component" value="Unassembled WGS sequence"/>
</dbReference>
<organism evidence="3 4">
    <name type="scientific">Propionivibrio dicarboxylicus</name>
    <dbReference type="NCBI Taxonomy" id="83767"/>
    <lineage>
        <taxon>Bacteria</taxon>
        <taxon>Pseudomonadati</taxon>
        <taxon>Pseudomonadota</taxon>
        <taxon>Betaproteobacteria</taxon>
        <taxon>Rhodocyclales</taxon>
        <taxon>Rhodocyclaceae</taxon>
        <taxon>Propionivibrio</taxon>
    </lineage>
</organism>
<feature type="coiled-coil region" evidence="1">
    <location>
        <begin position="100"/>
        <end position="134"/>
    </location>
</feature>
<dbReference type="Pfam" id="PF20567">
    <property type="entry name" value="DUF6776"/>
    <property type="match status" value="1"/>
</dbReference>
<dbReference type="InterPro" id="IPR046703">
    <property type="entry name" value="DUF6776"/>
</dbReference>
<accession>A0A1G8IPV7</accession>